<dbReference type="Gene3D" id="1.25.40.10">
    <property type="entry name" value="Tetratricopeptide repeat domain"/>
    <property type="match status" value="2"/>
</dbReference>
<dbReference type="InterPro" id="IPR028994">
    <property type="entry name" value="Integrin_alpha_N"/>
</dbReference>
<gene>
    <name evidence="1" type="ORF">LCGC14_2217580</name>
</gene>
<dbReference type="EMBL" id="LAZR01029563">
    <property type="protein sequence ID" value="KKL59215.1"/>
    <property type="molecule type" value="Genomic_DNA"/>
</dbReference>
<evidence type="ECO:0008006" key="2">
    <source>
        <dbReference type="Google" id="ProtNLM"/>
    </source>
</evidence>
<sequence length="565" mass="63206">MELLVETLAGATEFDGTAGRGLVTFSDLALPADLNTKPRILTISVDTGDTAITMPRIICQITRPGGVACARILIRDITVKNGFALAGCAIPVPREIVVGDVDGDQDLDLVIGNTIGTFGIVTSRLYFNDGLYTEALEKLSDLFRRNRKYSELDVARMLLWIYTSKGFYDAKGIVDVFEVLRERYPQLEIPFDKILVVGRAYRDIGEFERAYLVFRATIDASFIKDANVSAVLEDEGQFLGSIDYQEDLWREYPDTAQVTSAYFALSQALYQKAPKAHLLAEQARQLAIAKGEKPPKSSPTKVDMLTETIRLLSDFLTLYPTNPLADDAAFSIANAFLDLKQHGTVVTLCGQYSDRFADSKEFASGFRYMVALGHFWQRHHTEALTAARIVADGKSKDRDFARYIVGQIYHAEGKPGDAIQWYRKVADKYSDAKQAIDYFERKHIALEEVSIFRPGKPVELTLKYRNIKEASYQVYRVDLMKLYLREKNLSSITKVNLAGIKPLVEMTIQLGDGKDYVDKEKVARLALKDEGAYLVICRGDDLFASGLVLVTPLKIEVQEDVTSGR</sequence>
<dbReference type="SUPFAM" id="SSF69318">
    <property type="entry name" value="Integrin alpha N-terminal domain"/>
    <property type="match status" value="1"/>
</dbReference>
<evidence type="ECO:0000313" key="1">
    <source>
        <dbReference type="EMBL" id="KKL59215.1"/>
    </source>
</evidence>
<proteinExistence type="predicted"/>
<comment type="caution">
    <text evidence="1">The sequence shown here is derived from an EMBL/GenBank/DDBJ whole genome shotgun (WGS) entry which is preliminary data.</text>
</comment>
<protein>
    <recommendedName>
        <fullName evidence="2">Tetratricopeptide repeat protein</fullName>
    </recommendedName>
</protein>
<accession>A0A0F9FPI3</accession>
<name>A0A0F9FPI3_9ZZZZ</name>
<reference evidence="1" key="1">
    <citation type="journal article" date="2015" name="Nature">
        <title>Complex archaea that bridge the gap between prokaryotes and eukaryotes.</title>
        <authorList>
            <person name="Spang A."/>
            <person name="Saw J.H."/>
            <person name="Jorgensen S.L."/>
            <person name="Zaremba-Niedzwiedzka K."/>
            <person name="Martijn J."/>
            <person name="Lind A.E."/>
            <person name="van Eijk R."/>
            <person name="Schleper C."/>
            <person name="Guy L."/>
            <person name="Ettema T.J."/>
        </authorList>
    </citation>
    <scope>NUCLEOTIDE SEQUENCE</scope>
</reference>
<organism evidence="1">
    <name type="scientific">marine sediment metagenome</name>
    <dbReference type="NCBI Taxonomy" id="412755"/>
    <lineage>
        <taxon>unclassified sequences</taxon>
        <taxon>metagenomes</taxon>
        <taxon>ecological metagenomes</taxon>
    </lineage>
</organism>
<feature type="non-terminal residue" evidence="1">
    <location>
        <position position="565"/>
    </location>
</feature>
<dbReference type="AlphaFoldDB" id="A0A0F9FPI3"/>
<dbReference type="SUPFAM" id="SSF48452">
    <property type="entry name" value="TPR-like"/>
    <property type="match status" value="1"/>
</dbReference>
<dbReference type="InterPro" id="IPR011990">
    <property type="entry name" value="TPR-like_helical_dom_sf"/>
</dbReference>